<dbReference type="Proteomes" id="UP000538507">
    <property type="component" value="Unassembled WGS sequence"/>
</dbReference>
<name>A0AAE2SYL6_RHILE</name>
<gene>
    <name evidence="1" type="ORF">GGE16_004679</name>
</gene>
<dbReference type="EMBL" id="JACIGO010000006">
    <property type="protein sequence ID" value="MBB4292600.1"/>
    <property type="molecule type" value="Genomic_DNA"/>
</dbReference>
<protein>
    <submittedName>
        <fullName evidence="1">Uncharacterized protein</fullName>
    </submittedName>
</protein>
<evidence type="ECO:0000313" key="1">
    <source>
        <dbReference type="EMBL" id="MBB4292600.1"/>
    </source>
</evidence>
<accession>A0AAE2SYL6</accession>
<organism evidence="1 2">
    <name type="scientific">Rhizobium leguminosarum</name>
    <dbReference type="NCBI Taxonomy" id="384"/>
    <lineage>
        <taxon>Bacteria</taxon>
        <taxon>Pseudomonadati</taxon>
        <taxon>Pseudomonadota</taxon>
        <taxon>Alphaproteobacteria</taxon>
        <taxon>Hyphomicrobiales</taxon>
        <taxon>Rhizobiaceae</taxon>
        <taxon>Rhizobium/Agrobacterium group</taxon>
        <taxon>Rhizobium</taxon>
    </lineage>
</organism>
<proteinExistence type="predicted"/>
<evidence type="ECO:0000313" key="2">
    <source>
        <dbReference type="Proteomes" id="UP000538507"/>
    </source>
</evidence>
<sequence length="50" mass="5449">MVAIVNTAFKSIDDLRLHLSELNTRVDAEARDAVLADLKALRESAAQLSP</sequence>
<reference evidence="1 2" key="1">
    <citation type="submission" date="2020-08" db="EMBL/GenBank/DDBJ databases">
        <title>Genomic Encyclopedia of Type Strains, Phase IV (KMG-V): Genome sequencing to study the core and pangenomes of soil and plant-associated prokaryotes.</title>
        <authorList>
            <person name="Whitman W."/>
        </authorList>
    </citation>
    <scope>NUCLEOTIDE SEQUENCE [LARGE SCALE GENOMIC DNA]</scope>
    <source>
        <strain evidence="1 2">SEMIA 415</strain>
    </source>
</reference>
<comment type="caution">
    <text evidence="1">The sequence shown here is derived from an EMBL/GenBank/DDBJ whole genome shotgun (WGS) entry which is preliminary data.</text>
</comment>
<dbReference type="AlphaFoldDB" id="A0AAE2SYL6"/>